<name>A0ABS2NBQ2_9BACI</name>
<feature type="transmembrane region" description="Helical" evidence="2">
    <location>
        <begin position="39"/>
        <end position="65"/>
    </location>
</feature>
<gene>
    <name evidence="3" type="ORF">JOC86_001828</name>
</gene>
<proteinExistence type="predicted"/>
<sequence>MAEKELLQEGKTREEIKSEKKLENESQDKKWIRVRLLPIWLRVILFVLFFAVSLVLGAIVGYSVIGDGKASDAFKKSTWEHIIQIVTKEK</sequence>
<evidence type="ECO:0000313" key="4">
    <source>
        <dbReference type="Proteomes" id="UP001646157"/>
    </source>
</evidence>
<organism evidence="3 4">
    <name type="scientific">Rossellomorea pakistanensis</name>
    <dbReference type="NCBI Taxonomy" id="992288"/>
    <lineage>
        <taxon>Bacteria</taxon>
        <taxon>Bacillati</taxon>
        <taxon>Bacillota</taxon>
        <taxon>Bacilli</taxon>
        <taxon>Bacillales</taxon>
        <taxon>Bacillaceae</taxon>
        <taxon>Rossellomorea</taxon>
    </lineage>
</organism>
<evidence type="ECO:0008006" key="5">
    <source>
        <dbReference type="Google" id="ProtNLM"/>
    </source>
</evidence>
<feature type="region of interest" description="Disordered" evidence="1">
    <location>
        <begin position="1"/>
        <end position="27"/>
    </location>
</feature>
<protein>
    <recommendedName>
        <fullName evidence="5">DNA-directed RNA polymerase subunit beta</fullName>
    </recommendedName>
</protein>
<dbReference type="EMBL" id="JAFBDZ010000002">
    <property type="protein sequence ID" value="MBM7585286.1"/>
    <property type="molecule type" value="Genomic_DNA"/>
</dbReference>
<dbReference type="RefSeq" id="WP_205170891.1">
    <property type="nucleotide sequence ID" value="NZ_JAFBDZ010000002.1"/>
</dbReference>
<keyword evidence="2" id="KW-1133">Transmembrane helix</keyword>
<reference evidence="3 4" key="1">
    <citation type="submission" date="2021-01" db="EMBL/GenBank/DDBJ databases">
        <title>Genomic Encyclopedia of Type Strains, Phase IV (KMG-IV): sequencing the most valuable type-strain genomes for metagenomic binning, comparative biology and taxonomic classification.</title>
        <authorList>
            <person name="Goeker M."/>
        </authorList>
    </citation>
    <scope>NUCLEOTIDE SEQUENCE [LARGE SCALE GENOMIC DNA]</scope>
    <source>
        <strain evidence="3 4">DSM 24834</strain>
    </source>
</reference>
<dbReference type="InterPro" id="IPR024596">
    <property type="entry name" value="RNApol_su_b/EpuA"/>
</dbReference>
<comment type="caution">
    <text evidence="3">The sequence shown here is derived from an EMBL/GenBank/DDBJ whole genome shotgun (WGS) entry which is preliminary data.</text>
</comment>
<dbReference type="Proteomes" id="UP001646157">
    <property type="component" value="Unassembled WGS sequence"/>
</dbReference>
<keyword evidence="4" id="KW-1185">Reference proteome</keyword>
<dbReference type="Pfam" id="PF11772">
    <property type="entry name" value="EpuA"/>
    <property type="match status" value="1"/>
</dbReference>
<keyword evidence="2" id="KW-0812">Transmembrane</keyword>
<evidence type="ECO:0000313" key="3">
    <source>
        <dbReference type="EMBL" id="MBM7585286.1"/>
    </source>
</evidence>
<accession>A0ABS2NBQ2</accession>
<keyword evidence="2" id="KW-0472">Membrane</keyword>
<evidence type="ECO:0000256" key="1">
    <source>
        <dbReference type="SAM" id="MobiDB-lite"/>
    </source>
</evidence>
<evidence type="ECO:0000256" key="2">
    <source>
        <dbReference type="SAM" id="Phobius"/>
    </source>
</evidence>